<dbReference type="AlphaFoldDB" id="A0A014ML75"/>
<name>A0A014ML75_9BURK</name>
<keyword evidence="2" id="KW-1185">Reference proteome</keyword>
<dbReference type="Proteomes" id="UP000020766">
    <property type="component" value="Unassembled WGS sequence"/>
</dbReference>
<comment type="caution">
    <text evidence="1">The sequence shown here is derived from an EMBL/GenBank/DDBJ whole genome shotgun (WGS) entry which is preliminary data.</text>
</comment>
<accession>A0A014ML75</accession>
<proteinExistence type="predicted"/>
<dbReference type="PATRIC" id="fig|1457173.3.peg.3295"/>
<evidence type="ECO:0000313" key="2">
    <source>
        <dbReference type="Proteomes" id="UP000020766"/>
    </source>
</evidence>
<reference evidence="1 2" key="1">
    <citation type="submission" date="2014-01" db="EMBL/GenBank/DDBJ databases">
        <title>Interspecies Systems Biology Uncovers Metabolites Affecting C. elegans Gene Expression and Life History Traits.</title>
        <authorList>
            <person name="Watson E."/>
            <person name="Macneil L.T."/>
            <person name="Ritter A.D."/>
            <person name="Yilmaz L.S."/>
            <person name="Rosebrock A.P."/>
            <person name="Caudy A.A."/>
            <person name="Walhout A.J."/>
        </authorList>
    </citation>
    <scope>NUCLEOTIDE SEQUENCE [LARGE SCALE GENOMIC DNA]</scope>
    <source>
        <strain evidence="1 2">DA1877</strain>
    </source>
</reference>
<protein>
    <submittedName>
        <fullName evidence="1">Uncharacterized protein</fullName>
    </submittedName>
</protein>
<organism evidence="1 2">
    <name type="scientific">Comamonas aquatica DA1877</name>
    <dbReference type="NCBI Taxonomy" id="1457173"/>
    <lineage>
        <taxon>Bacteria</taxon>
        <taxon>Pseudomonadati</taxon>
        <taxon>Pseudomonadota</taxon>
        <taxon>Betaproteobacteria</taxon>
        <taxon>Burkholderiales</taxon>
        <taxon>Comamonadaceae</taxon>
        <taxon>Comamonas</taxon>
    </lineage>
</organism>
<evidence type="ECO:0000313" key="1">
    <source>
        <dbReference type="EMBL" id="EXU78869.1"/>
    </source>
</evidence>
<sequence>MKERTMSTPIVSIAAPVATSRDVLCVHALRVLRTTAQQWGMGALPRPQRTPQVQRSGHATSPCAALRAWGLAA</sequence>
<gene>
    <name evidence="1" type="ORF">AX13_09440</name>
</gene>
<dbReference type="EMBL" id="JBOK01000025">
    <property type="protein sequence ID" value="EXU78869.1"/>
    <property type="molecule type" value="Genomic_DNA"/>
</dbReference>